<reference evidence="2" key="1">
    <citation type="submission" date="2020-05" db="EMBL/GenBank/DDBJ databases">
        <title>Mycena genomes resolve the evolution of fungal bioluminescence.</title>
        <authorList>
            <person name="Tsai I.J."/>
        </authorList>
    </citation>
    <scope>NUCLEOTIDE SEQUENCE</scope>
    <source>
        <strain evidence="2">171206Taipei</strain>
    </source>
</reference>
<evidence type="ECO:0000313" key="3">
    <source>
        <dbReference type="Proteomes" id="UP000636479"/>
    </source>
</evidence>
<protein>
    <submittedName>
        <fullName evidence="2">F-box domain-containing protein</fullName>
    </submittedName>
</protein>
<keyword evidence="3" id="KW-1185">Reference proteome</keyword>
<comment type="caution">
    <text evidence="2">The sequence shown here is derived from an EMBL/GenBank/DDBJ whole genome shotgun (WGS) entry which is preliminary data.</text>
</comment>
<dbReference type="GeneID" id="59350744"/>
<gene>
    <name evidence="2" type="ORF">MIND_01170900</name>
</gene>
<proteinExistence type="predicted"/>
<dbReference type="InterPro" id="IPR001810">
    <property type="entry name" value="F-box_dom"/>
</dbReference>
<dbReference type="Proteomes" id="UP000636479">
    <property type="component" value="Unassembled WGS sequence"/>
</dbReference>
<accession>A0A8H6VUS5</accession>
<dbReference type="RefSeq" id="XP_037215154.1">
    <property type="nucleotide sequence ID" value="XM_037368228.1"/>
</dbReference>
<organism evidence="2 3">
    <name type="scientific">Mycena indigotica</name>
    <dbReference type="NCBI Taxonomy" id="2126181"/>
    <lineage>
        <taxon>Eukaryota</taxon>
        <taxon>Fungi</taxon>
        <taxon>Dikarya</taxon>
        <taxon>Basidiomycota</taxon>
        <taxon>Agaricomycotina</taxon>
        <taxon>Agaricomycetes</taxon>
        <taxon>Agaricomycetidae</taxon>
        <taxon>Agaricales</taxon>
        <taxon>Marasmiineae</taxon>
        <taxon>Mycenaceae</taxon>
        <taxon>Mycena</taxon>
    </lineage>
</organism>
<dbReference type="OrthoDB" id="3065285at2759"/>
<evidence type="ECO:0000259" key="1">
    <source>
        <dbReference type="Pfam" id="PF12937"/>
    </source>
</evidence>
<dbReference type="Pfam" id="PF12937">
    <property type="entry name" value="F-box-like"/>
    <property type="match status" value="1"/>
</dbReference>
<dbReference type="Gene3D" id="1.20.1280.50">
    <property type="match status" value="1"/>
</dbReference>
<dbReference type="AlphaFoldDB" id="A0A8H6VUS5"/>
<sequence>MAKAVCSKCGSNELFIDIPPLPTPAQEAEVIALLRTNLPAPLQIHTALDEGIQALKEYDDSIQKITEYLHKRISEREKLALHLDRIRSSFTSPIRRLPQELLVDILGRLRPSIYDPGPNYFDFSSVQFELDRLAKRPLLVLSQVCAVWHQIIMGTPSLWAAILVRMDQWPNADSRGPCQDSRRHLDLISTSLMRSADFPLAIWISSRREPDEGLHKLIGLLIGHASRWRDVRLSLLPFLHNVLKNTPFPMLHRLELGLEAHTTGSTSSSAIDLASSMPALQTLSYTGTVESIPSVQWDRLKSLIYIGRDLRWDHAGFFRLPWQSLKPGSTLKLVFSDYRIAPDFKAPALVQSQIAILSCTLGSYIIHADRLLAAIFQSLHLPFLRILQLIGIADLAWNDVQFAALAQRSGFSRTLVSLRIDLVITTAQVLDALSLLAALEELHLIDYWSSNTVDPAITDEFFNGLQREDSENGLLVPRLHHLQLLARGCFSKEAILNFLPSRLDLSPSESPFHLVLRYVHEHTECAFKPDEAFWKQMRQWKMGQALNYDVIGMPEVRRFDYGLSDL</sequence>
<evidence type="ECO:0000313" key="2">
    <source>
        <dbReference type="EMBL" id="KAF7292726.1"/>
    </source>
</evidence>
<feature type="domain" description="F-box" evidence="1">
    <location>
        <begin position="94"/>
        <end position="162"/>
    </location>
</feature>
<dbReference type="EMBL" id="JACAZF010000011">
    <property type="protein sequence ID" value="KAF7292726.1"/>
    <property type="molecule type" value="Genomic_DNA"/>
</dbReference>
<name>A0A8H6VUS5_9AGAR</name>